<feature type="compositionally biased region" description="Basic and acidic residues" evidence="1">
    <location>
        <begin position="173"/>
        <end position="183"/>
    </location>
</feature>
<name>A0A5E4M0J2_9HEMI</name>
<sequence>MDTLMRVSPSRSIGSKLLFNQAFYYVTPKQWNSSKAIFQPKTPNAIIWKTTVSRSKMFSVRMPPKFNSCRFNIQPNLKNFHVNNGNKAECDIINIGLTNRTYESGNINNTSTNQVREKILQPEQITIPSAKKIVGPKSELNSAPFSKKSDVKENKNNDSLAISRIIIRKNGEQLRKTKDEKTSSNDNSQLGEFLNKGKVSADPCNKTTKPSKPNDCSSTAEQKKAPSKGVADSICYNLNDVPPPKTLEKAISPVSACNKNSQESATQKPKTLCIEKKNNSTVDAMSGTKKTENINDNLVAQKPCDIINISPGNRTHKSGVLNNTSKNQAREKLLKPEQITLPSVKNTVCPELELKSTKCPKWSDVKDNKKK</sequence>
<organism evidence="2 3">
    <name type="scientific">Cinara cedri</name>
    <dbReference type="NCBI Taxonomy" id="506608"/>
    <lineage>
        <taxon>Eukaryota</taxon>
        <taxon>Metazoa</taxon>
        <taxon>Ecdysozoa</taxon>
        <taxon>Arthropoda</taxon>
        <taxon>Hexapoda</taxon>
        <taxon>Insecta</taxon>
        <taxon>Pterygota</taxon>
        <taxon>Neoptera</taxon>
        <taxon>Paraneoptera</taxon>
        <taxon>Hemiptera</taxon>
        <taxon>Sternorrhyncha</taxon>
        <taxon>Aphidomorpha</taxon>
        <taxon>Aphidoidea</taxon>
        <taxon>Aphididae</taxon>
        <taxon>Lachninae</taxon>
        <taxon>Cinara</taxon>
    </lineage>
</organism>
<feature type="compositionally biased region" description="Basic and acidic residues" evidence="1">
    <location>
        <begin position="147"/>
        <end position="156"/>
    </location>
</feature>
<protein>
    <submittedName>
        <fullName evidence="2">Uncharacterized protein</fullName>
    </submittedName>
</protein>
<evidence type="ECO:0000313" key="2">
    <source>
        <dbReference type="EMBL" id="VVC24346.1"/>
    </source>
</evidence>
<dbReference type="AlphaFoldDB" id="A0A5E4M0J2"/>
<evidence type="ECO:0000313" key="3">
    <source>
        <dbReference type="Proteomes" id="UP000325440"/>
    </source>
</evidence>
<dbReference type="EMBL" id="CABPRJ010000002">
    <property type="protein sequence ID" value="VVC24346.1"/>
    <property type="molecule type" value="Genomic_DNA"/>
</dbReference>
<evidence type="ECO:0000256" key="1">
    <source>
        <dbReference type="SAM" id="MobiDB-lite"/>
    </source>
</evidence>
<proteinExistence type="predicted"/>
<dbReference type="Proteomes" id="UP000325440">
    <property type="component" value="Unassembled WGS sequence"/>
</dbReference>
<gene>
    <name evidence="2" type="ORF">CINCED_3A024478</name>
</gene>
<feature type="region of interest" description="Disordered" evidence="1">
    <location>
        <begin position="173"/>
        <end position="229"/>
    </location>
</feature>
<feature type="compositionally biased region" description="Polar residues" evidence="1">
    <location>
        <begin position="205"/>
        <end position="220"/>
    </location>
</feature>
<accession>A0A5E4M0J2</accession>
<feature type="region of interest" description="Disordered" evidence="1">
    <location>
        <begin position="137"/>
        <end position="156"/>
    </location>
</feature>
<keyword evidence="3" id="KW-1185">Reference proteome</keyword>
<reference evidence="2 3" key="1">
    <citation type="submission" date="2019-08" db="EMBL/GenBank/DDBJ databases">
        <authorList>
            <person name="Alioto T."/>
            <person name="Alioto T."/>
            <person name="Gomez Garrido J."/>
        </authorList>
    </citation>
    <scope>NUCLEOTIDE SEQUENCE [LARGE SCALE GENOMIC DNA]</scope>
</reference>